<dbReference type="InterPro" id="IPR011990">
    <property type="entry name" value="TPR-like_helical_dom_sf"/>
</dbReference>
<dbReference type="RefSeq" id="WP_284375651.1">
    <property type="nucleotide sequence ID" value="NZ_BSNN01000002.1"/>
</dbReference>
<gene>
    <name evidence="1" type="ORF">GCM10007939_03770</name>
</gene>
<proteinExistence type="predicted"/>
<accession>A0ABQ5VSC8</accession>
<reference evidence="2" key="1">
    <citation type="journal article" date="2019" name="Int. J. Syst. Evol. Microbiol.">
        <title>The Global Catalogue of Microorganisms (GCM) 10K type strain sequencing project: providing services to taxonomists for standard genome sequencing and annotation.</title>
        <authorList>
            <consortium name="The Broad Institute Genomics Platform"/>
            <consortium name="The Broad Institute Genome Sequencing Center for Infectious Disease"/>
            <person name="Wu L."/>
            <person name="Ma J."/>
        </authorList>
    </citation>
    <scope>NUCLEOTIDE SEQUENCE [LARGE SCALE GENOMIC DNA]</scope>
    <source>
        <strain evidence="2">NBRC 110140</strain>
    </source>
</reference>
<dbReference type="Gene3D" id="1.25.40.10">
    <property type="entry name" value="Tetratricopeptide repeat domain"/>
    <property type="match status" value="1"/>
</dbReference>
<evidence type="ECO:0000313" key="1">
    <source>
        <dbReference type="EMBL" id="GLQ34094.1"/>
    </source>
</evidence>
<evidence type="ECO:0000313" key="2">
    <source>
        <dbReference type="Proteomes" id="UP001156694"/>
    </source>
</evidence>
<sequence>MNAILRHLRGASIKTGCAALVFLVLGTGNISARDTGVMGAVQTHETAQKALLDRDFELATQIAHTLIKSNPNDVQALLILATVHTSRGQIEKALPYAKRAYRAETSATKVGRFTAATLAARGLARDQKFERAKLWMRRAINSAPTDQLRAQRIQEFKRIRQLSPWSTRLSFAIEPSDNINNGTEETTIILYGLPFTLNDTEPLPGAEISFGIGSDYRIWQNRTNLVQIGFNLFHREALITDDKGTDLRGRDFRYTNIGVRLRRKRAIIEKSLEITDTIGVNAAWYSEVPYQHQASISRTYRKRINPTQNLDFTFGLSRSLHQSDSAKHTTTLSINTRYVRALPGKGVFEIRPYLNDARSDSNAQDQYNFGASLHYSPFKAVLNSKARLSLDLGTREFRQLGFTGVKRSDAYARAKAEFTLSGVSYFGFSPSIHLTATRTKSNVVLYDSTSFGAGIGLRSAF</sequence>
<dbReference type="EMBL" id="BSNN01000002">
    <property type="protein sequence ID" value="GLQ34094.1"/>
    <property type="molecule type" value="Genomic_DNA"/>
</dbReference>
<dbReference type="Proteomes" id="UP001156694">
    <property type="component" value="Unassembled WGS sequence"/>
</dbReference>
<name>A0ABQ5VSC8_9RHOB</name>
<comment type="caution">
    <text evidence="1">The sequence shown here is derived from an EMBL/GenBank/DDBJ whole genome shotgun (WGS) entry which is preliminary data.</text>
</comment>
<evidence type="ECO:0008006" key="3">
    <source>
        <dbReference type="Google" id="ProtNLM"/>
    </source>
</evidence>
<keyword evidence="2" id="KW-1185">Reference proteome</keyword>
<protein>
    <recommendedName>
        <fullName evidence="3">Tetratricopeptide repeat-containing protein</fullName>
    </recommendedName>
</protein>
<dbReference type="SUPFAM" id="SSF48452">
    <property type="entry name" value="TPR-like"/>
    <property type="match status" value="1"/>
</dbReference>
<organism evidence="1 2">
    <name type="scientific">Amylibacter marinus</name>
    <dbReference type="NCBI Taxonomy" id="1475483"/>
    <lineage>
        <taxon>Bacteria</taxon>
        <taxon>Pseudomonadati</taxon>
        <taxon>Pseudomonadota</taxon>
        <taxon>Alphaproteobacteria</taxon>
        <taxon>Rhodobacterales</taxon>
        <taxon>Paracoccaceae</taxon>
        <taxon>Amylibacter</taxon>
    </lineage>
</organism>